<evidence type="ECO:0000256" key="2">
    <source>
        <dbReference type="ARBA" id="ARBA00004651"/>
    </source>
</evidence>
<dbReference type="SUPFAM" id="SSF47384">
    <property type="entry name" value="Homodimeric domain of signal transducing histidine kinase"/>
    <property type="match status" value="1"/>
</dbReference>
<evidence type="ECO:0000256" key="3">
    <source>
        <dbReference type="ARBA" id="ARBA00012438"/>
    </source>
</evidence>
<dbReference type="PANTHER" id="PTHR45528">
    <property type="entry name" value="SENSOR HISTIDINE KINASE CPXA"/>
    <property type="match status" value="1"/>
</dbReference>
<dbReference type="CDD" id="cd00075">
    <property type="entry name" value="HATPase"/>
    <property type="match status" value="1"/>
</dbReference>
<accession>A0ABX2I8B4</accession>
<dbReference type="PRINTS" id="PR01780">
    <property type="entry name" value="LANTIREGPROT"/>
</dbReference>
<dbReference type="Pfam" id="PF02518">
    <property type="entry name" value="HATPase_c"/>
    <property type="match status" value="1"/>
</dbReference>
<dbReference type="RefSeq" id="WP_173749703.1">
    <property type="nucleotide sequence ID" value="NZ_JAAITA010000015.1"/>
</dbReference>
<keyword evidence="7" id="KW-0812">Transmembrane</keyword>
<dbReference type="Proteomes" id="UP000822142">
    <property type="component" value="Unassembled WGS sequence"/>
</dbReference>
<dbReference type="InterPro" id="IPR005467">
    <property type="entry name" value="His_kinase_dom"/>
</dbReference>
<comment type="subcellular location">
    <subcellularLocation>
        <location evidence="2">Cell membrane</location>
        <topology evidence="2">Multi-pass membrane protein</topology>
    </subcellularLocation>
</comment>
<keyword evidence="10" id="KW-0067">ATP-binding</keyword>
<evidence type="ECO:0000256" key="10">
    <source>
        <dbReference type="ARBA" id="ARBA00022840"/>
    </source>
</evidence>
<evidence type="ECO:0000256" key="7">
    <source>
        <dbReference type="ARBA" id="ARBA00022692"/>
    </source>
</evidence>
<comment type="caution">
    <text evidence="15">The sequence shown here is derived from an EMBL/GenBank/DDBJ whole genome shotgun (WGS) entry which is preliminary data.</text>
</comment>
<evidence type="ECO:0000259" key="14">
    <source>
        <dbReference type="PROSITE" id="PS50109"/>
    </source>
</evidence>
<dbReference type="InterPro" id="IPR003594">
    <property type="entry name" value="HATPase_dom"/>
</dbReference>
<dbReference type="EC" id="2.7.13.3" evidence="3"/>
<evidence type="ECO:0000256" key="9">
    <source>
        <dbReference type="ARBA" id="ARBA00022777"/>
    </source>
</evidence>
<dbReference type="SMART" id="SM00387">
    <property type="entry name" value="HATPase_c"/>
    <property type="match status" value="1"/>
</dbReference>
<dbReference type="SUPFAM" id="SSF55874">
    <property type="entry name" value="ATPase domain of HSP90 chaperone/DNA topoisomerase II/histidine kinase"/>
    <property type="match status" value="1"/>
</dbReference>
<dbReference type="Gene3D" id="1.10.287.130">
    <property type="match status" value="1"/>
</dbReference>
<evidence type="ECO:0000256" key="1">
    <source>
        <dbReference type="ARBA" id="ARBA00000085"/>
    </source>
</evidence>
<reference evidence="15 16" key="1">
    <citation type="journal article" date="2020" name="Cell Host Microbe">
        <title>Functional and Genomic Variation between Human-Derived Isolates of Lachnospiraceae Reveals Inter- and Intra-Species Diversity.</title>
        <authorList>
            <person name="Sorbara M.T."/>
            <person name="Littmann E.R."/>
            <person name="Fontana E."/>
            <person name="Moody T.U."/>
            <person name="Kohout C.E."/>
            <person name="Gjonbalaj M."/>
            <person name="Eaton V."/>
            <person name="Seok R."/>
            <person name="Leiner I.M."/>
            <person name="Pamer E.G."/>
        </authorList>
    </citation>
    <scope>NUCLEOTIDE SEQUENCE [LARGE SCALE GENOMIC DNA]</scope>
    <source>
        <strain evidence="15 16">MSK.15.26</strain>
    </source>
</reference>
<dbReference type="PANTHER" id="PTHR45528:SF1">
    <property type="entry name" value="SENSOR HISTIDINE KINASE CPXA"/>
    <property type="match status" value="1"/>
</dbReference>
<evidence type="ECO:0000256" key="8">
    <source>
        <dbReference type="ARBA" id="ARBA00022741"/>
    </source>
</evidence>
<evidence type="ECO:0000256" key="13">
    <source>
        <dbReference type="ARBA" id="ARBA00023136"/>
    </source>
</evidence>
<evidence type="ECO:0000256" key="11">
    <source>
        <dbReference type="ARBA" id="ARBA00022989"/>
    </source>
</evidence>
<keyword evidence="5" id="KW-0597">Phosphoprotein</keyword>
<evidence type="ECO:0000313" key="16">
    <source>
        <dbReference type="Proteomes" id="UP000822142"/>
    </source>
</evidence>
<dbReference type="Pfam" id="PF00512">
    <property type="entry name" value="HisKA"/>
    <property type="match status" value="1"/>
</dbReference>
<keyword evidence="13" id="KW-0472">Membrane</keyword>
<sequence>MVLLILILFGLVLFLFFRLMLFKKQLREFTGQLQDFSPDSNQRLTCFLRDREHLALCSQINRSMDVLQQAVLTAEEAEKDLKYTMSCVSHDIRTPLTGAAGYMQLLERTQDPDKREKYCRIVRQKLEDLETLLEELFLYTRLTGNEFPIEMKKIQLFPVLCDALAGFYPHFQAQNRAPSISFEQENAEIQADPAQLRRVLRNLISNALTHGQGTLFIYQKGNTLSFVNETKTWETVHPKLLFERFYRTDQARQGNHAGLGLSISRELMLKMQGNICAESKDGRLWITLTFAKEKTGV</sequence>
<feature type="domain" description="Histidine kinase" evidence="14">
    <location>
        <begin position="87"/>
        <end position="294"/>
    </location>
</feature>
<proteinExistence type="predicted"/>
<evidence type="ECO:0000256" key="4">
    <source>
        <dbReference type="ARBA" id="ARBA00022475"/>
    </source>
</evidence>
<evidence type="ECO:0000256" key="6">
    <source>
        <dbReference type="ARBA" id="ARBA00022679"/>
    </source>
</evidence>
<keyword evidence="16" id="KW-1185">Reference proteome</keyword>
<dbReference type="InterPro" id="IPR050398">
    <property type="entry name" value="HssS/ArlS-like"/>
</dbReference>
<dbReference type="Gene3D" id="3.30.565.10">
    <property type="entry name" value="Histidine kinase-like ATPase, C-terminal domain"/>
    <property type="match status" value="1"/>
</dbReference>
<keyword evidence="6" id="KW-0808">Transferase</keyword>
<keyword evidence="11" id="KW-1133">Transmembrane helix</keyword>
<protein>
    <recommendedName>
        <fullName evidence="3">histidine kinase</fullName>
        <ecNumber evidence="3">2.7.13.3</ecNumber>
    </recommendedName>
</protein>
<gene>
    <name evidence="15" type="ORF">G5A70_11060</name>
</gene>
<dbReference type="PROSITE" id="PS50109">
    <property type="entry name" value="HIS_KIN"/>
    <property type="match status" value="1"/>
</dbReference>
<dbReference type="InterPro" id="IPR036890">
    <property type="entry name" value="HATPase_C_sf"/>
</dbReference>
<dbReference type="InterPro" id="IPR008358">
    <property type="entry name" value="Sig_transdc_His_kin/Pase_MprB"/>
</dbReference>
<dbReference type="CDD" id="cd00082">
    <property type="entry name" value="HisKA"/>
    <property type="match status" value="1"/>
</dbReference>
<dbReference type="InterPro" id="IPR003661">
    <property type="entry name" value="HisK_dim/P_dom"/>
</dbReference>
<dbReference type="SMART" id="SM00388">
    <property type="entry name" value="HisKA"/>
    <property type="match status" value="1"/>
</dbReference>
<evidence type="ECO:0000256" key="5">
    <source>
        <dbReference type="ARBA" id="ARBA00022553"/>
    </source>
</evidence>
<keyword evidence="9 15" id="KW-0418">Kinase</keyword>
<dbReference type="EMBL" id="JAAITA010000015">
    <property type="protein sequence ID" value="NSJ86698.1"/>
    <property type="molecule type" value="Genomic_DNA"/>
</dbReference>
<dbReference type="InterPro" id="IPR036097">
    <property type="entry name" value="HisK_dim/P_sf"/>
</dbReference>
<dbReference type="GO" id="GO:0016301">
    <property type="term" value="F:kinase activity"/>
    <property type="evidence" value="ECO:0007669"/>
    <property type="project" value="UniProtKB-KW"/>
</dbReference>
<name>A0ABX2I8B4_BLAHA</name>
<keyword evidence="12" id="KW-0902">Two-component regulatory system</keyword>
<organism evidence="15 16">
    <name type="scientific">Blautia hansenii</name>
    <name type="common">Ruminococcus hansenii</name>
    <dbReference type="NCBI Taxonomy" id="1322"/>
    <lineage>
        <taxon>Bacteria</taxon>
        <taxon>Bacillati</taxon>
        <taxon>Bacillota</taxon>
        <taxon>Clostridia</taxon>
        <taxon>Lachnospirales</taxon>
        <taxon>Lachnospiraceae</taxon>
        <taxon>Blautia</taxon>
    </lineage>
</organism>
<evidence type="ECO:0000256" key="12">
    <source>
        <dbReference type="ARBA" id="ARBA00023012"/>
    </source>
</evidence>
<comment type="catalytic activity">
    <reaction evidence="1">
        <text>ATP + protein L-histidine = ADP + protein N-phospho-L-histidine.</text>
        <dbReference type="EC" id="2.7.13.3"/>
    </reaction>
</comment>
<keyword evidence="4" id="KW-1003">Cell membrane</keyword>
<evidence type="ECO:0000313" key="15">
    <source>
        <dbReference type="EMBL" id="NSJ86698.1"/>
    </source>
</evidence>
<keyword evidence="8" id="KW-0547">Nucleotide-binding</keyword>